<gene>
    <name evidence="1" type="ORF">DK389_11570</name>
</gene>
<evidence type="ECO:0000313" key="1">
    <source>
        <dbReference type="EMBL" id="AWN41048.1"/>
    </source>
</evidence>
<dbReference type="AlphaFoldDB" id="A0A2U8W5Y1"/>
<dbReference type="EMBL" id="CP029550">
    <property type="protein sequence ID" value="AWN41048.1"/>
    <property type="molecule type" value="Genomic_DNA"/>
</dbReference>
<protein>
    <submittedName>
        <fullName evidence="1">Anti-sigma factor</fullName>
    </submittedName>
</protein>
<proteinExistence type="predicted"/>
<organism evidence="1 2">
    <name type="scientific">Methylobacterium durans</name>
    <dbReference type="NCBI Taxonomy" id="2202825"/>
    <lineage>
        <taxon>Bacteria</taxon>
        <taxon>Pseudomonadati</taxon>
        <taxon>Pseudomonadota</taxon>
        <taxon>Alphaproteobacteria</taxon>
        <taxon>Hyphomicrobiales</taxon>
        <taxon>Methylobacteriaceae</taxon>
        <taxon>Methylobacterium</taxon>
    </lineage>
</organism>
<dbReference type="KEGG" id="mets:DK389_11570"/>
<sequence>MVDPITDSDLIAFVDGELDVMRRLEVEAHLARHPEVAARIMAEMHDSDALRAAFARLPGPGPERNLAAARRLDRSLRWRSVGARLRRAAAIAILVGAGWLAHAEVGLFGVPDTFASPIDPAFVEDAAQARQTAQLRARMASQRPTPAYDRADIEAATGIRLPDLPAGWTVRDVQVFPAHRGAGVEVAIDAGNLGDVSLFATHRKSGAREKEVVRSGDGTTAYWTVGGSTYALSGFKDATDLRQAAAGLAAEMGREKL</sequence>
<accession>A0A2U8W5Y1</accession>
<keyword evidence="2" id="KW-1185">Reference proteome</keyword>
<dbReference type="Proteomes" id="UP000245926">
    <property type="component" value="Chromosome"/>
</dbReference>
<name>A0A2U8W5Y1_9HYPH</name>
<evidence type="ECO:0000313" key="2">
    <source>
        <dbReference type="Proteomes" id="UP000245926"/>
    </source>
</evidence>
<dbReference type="OrthoDB" id="9152892at2"/>
<reference evidence="2" key="1">
    <citation type="submission" date="2018-05" db="EMBL/GenBank/DDBJ databases">
        <title>Complete Genome Sequence of Methylobacterium sp. 17SD2-17.</title>
        <authorList>
            <person name="Srinivasan S."/>
        </authorList>
    </citation>
    <scope>NUCLEOTIDE SEQUENCE [LARGE SCALE GENOMIC DNA]</scope>
    <source>
        <strain evidence="2">17SD2-17</strain>
    </source>
</reference>
<dbReference type="RefSeq" id="WP_109889718.1">
    <property type="nucleotide sequence ID" value="NZ_CP029550.1"/>
</dbReference>